<dbReference type="AlphaFoldDB" id="A0A0J0XLZ6"/>
<dbReference type="PANTHER" id="PTHR11373">
    <property type="entry name" value="DEOXYNUCLEOSIDE TRIPHOSPHATE TRIPHOSPHOHYDROLASE"/>
    <property type="match status" value="1"/>
</dbReference>
<evidence type="ECO:0000313" key="4">
    <source>
        <dbReference type="Proteomes" id="UP000053611"/>
    </source>
</evidence>
<dbReference type="EMBL" id="KQ087208">
    <property type="protein sequence ID" value="KLT42136.1"/>
    <property type="molecule type" value="Genomic_DNA"/>
</dbReference>
<keyword evidence="4" id="KW-1185">Reference proteome</keyword>
<evidence type="ECO:0000256" key="1">
    <source>
        <dbReference type="SAM" id="MobiDB-lite"/>
    </source>
</evidence>
<name>A0A0J0XLZ6_9TREE</name>
<dbReference type="GO" id="GO:0005634">
    <property type="term" value="C:nucleus"/>
    <property type="evidence" value="ECO:0007669"/>
    <property type="project" value="TreeGrafter"/>
</dbReference>
<dbReference type="InterPro" id="IPR050135">
    <property type="entry name" value="dGTPase-like"/>
</dbReference>
<dbReference type="RefSeq" id="XP_018278627.1">
    <property type="nucleotide sequence ID" value="XM_018427552.1"/>
</dbReference>
<organism evidence="3 4">
    <name type="scientific">Cutaneotrichosporon oleaginosum</name>
    <dbReference type="NCBI Taxonomy" id="879819"/>
    <lineage>
        <taxon>Eukaryota</taxon>
        <taxon>Fungi</taxon>
        <taxon>Dikarya</taxon>
        <taxon>Basidiomycota</taxon>
        <taxon>Agaricomycotina</taxon>
        <taxon>Tremellomycetes</taxon>
        <taxon>Trichosporonales</taxon>
        <taxon>Trichosporonaceae</taxon>
        <taxon>Cutaneotrichosporon</taxon>
    </lineage>
</organism>
<reference evidence="3 4" key="1">
    <citation type="submission" date="2015-03" db="EMBL/GenBank/DDBJ databases">
        <title>Genomics and transcriptomics of the oil-accumulating basidiomycete yeast T. oleaginosus allow insights into substrate utilization and the diverse evolutionary trajectories of mating systems in fungi.</title>
        <authorList>
            <consortium name="DOE Joint Genome Institute"/>
            <person name="Kourist R."/>
            <person name="Kracht O."/>
            <person name="Bracharz F."/>
            <person name="Lipzen A."/>
            <person name="Nolan M."/>
            <person name="Ohm R."/>
            <person name="Grigoriev I."/>
            <person name="Sun S."/>
            <person name="Heitman J."/>
            <person name="Bruck T."/>
            <person name="Nowrousian M."/>
        </authorList>
    </citation>
    <scope>NUCLEOTIDE SEQUENCE [LARGE SCALE GENOMIC DNA]</scope>
    <source>
        <strain evidence="3 4">IBC0246</strain>
    </source>
</reference>
<dbReference type="OrthoDB" id="9991235at2759"/>
<dbReference type="GO" id="GO:0008832">
    <property type="term" value="F:dGTPase activity"/>
    <property type="evidence" value="ECO:0007669"/>
    <property type="project" value="TreeGrafter"/>
</dbReference>
<gene>
    <name evidence="3" type="ORF">CC85DRAFT_96470</name>
</gene>
<proteinExistence type="predicted"/>
<evidence type="ECO:0000259" key="2">
    <source>
        <dbReference type="SMART" id="SM00471"/>
    </source>
</evidence>
<dbReference type="PANTHER" id="PTHR11373:SF4">
    <property type="entry name" value="DEOXYNUCLEOSIDE TRIPHOSPHATE TRIPHOSPHOHYDROLASE SAMHD1"/>
    <property type="match status" value="1"/>
</dbReference>
<dbReference type="SMART" id="SM00471">
    <property type="entry name" value="HDc"/>
    <property type="match status" value="1"/>
</dbReference>
<protein>
    <submittedName>
        <fullName evidence="3">Phosphoribosyl-aminoimidazole-succinocarboxamide synthase</fullName>
    </submittedName>
</protein>
<feature type="domain" description="HD/PDEase" evidence="2">
    <location>
        <begin position="73"/>
        <end position="185"/>
    </location>
</feature>
<dbReference type="InterPro" id="IPR003607">
    <property type="entry name" value="HD/PDEase_dom"/>
</dbReference>
<dbReference type="SUPFAM" id="SSF109604">
    <property type="entry name" value="HD-domain/PDEase-like"/>
    <property type="match status" value="1"/>
</dbReference>
<dbReference type="Proteomes" id="UP000053611">
    <property type="component" value="Unassembled WGS sequence"/>
</dbReference>
<dbReference type="Gene3D" id="1.10.3210.10">
    <property type="entry name" value="Hypothetical protein af1432"/>
    <property type="match status" value="1"/>
</dbReference>
<dbReference type="GeneID" id="28988155"/>
<accession>A0A0J0XLZ6</accession>
<dbReference type="STRING" id="879819.A0A0J0XLZ6"/>
<sequence length="372" mass="40547">MTHAGPSAEVEDFKSGHCQRIRLAPDSATITDEMYGVHEIIEAPLLALLSSAPVRRLGRVHQHGMSGLLGLTPPVTRLEHSVGAMLLVRRVGGSVEEQAAALLHDISHTALSHVADDIFPCDGSYHEIHKHRYVATTCLPTLLPKIGLPDKVLDEELYGLVEQDSPHLCADRLDYGLRDAVAFKFLPLETAQAVFADLTAFPSPSAPKRCLALHDPKLALALARGYIATDCAVWGNPAHADMYIRAAALIRSLVENGRMAEDDLWLDDEVFWATMRDACDEDGRREMDALYAIPDEQGLRLRLEAKVRTLDPELVVDGSLAPLSQVTPEWKAERQAYIASRHILYQPPSPVPGASTRANGVAGANSDVCPGE</sequence>
<evidence type="ECO:0000313" key="3">
    <source>
        <dbReference type="EMBL" id="KLT42136.1"/>
    </source>
</evidence>
<dbReference type="Pfam" id="PF01966">
    <property type="entry name" value="HD"/>
    <property type="match status" value="1"/>
</dbReference>
<dbReference type="GO" id="GO:0006203">
    <property type="term" value="P:dGTP catabolic process"/>
    <property type="evidence" value="ECO:0007669"/>
    <property type="project" value="TreeGrafter"/>
</dbReference>
<feature type="region of interest" description="Disordered" evidence="1">
    <location>
        <begin position="349"/>
        <end position="372"/>
    </location>
</feature>
<dbReference type="InterPro" id="IPR006674">
    <property type="entry name" value="HD_domain"/>
</dbReference>